<accession>A0A6G1PWQ5</accession>
<sequence>MLKTTFRTGQTLTITGVPTIKASHFAVNIGTDDNNIALHVNPRFQRYEDYKRVVFNSCQGGIWGSEIRGGEFPFCRGTEFKIIIKFTGKEFVVSFSDGSNVVFPNRIGLEEYPFINVHGDCSITSFNIV</sequence>
<dbReference type="Proteomes" id="UP000503349">
    <property type="component" value="Chromosome 10"/>
</dbReference>
<evidence type="ECO:0000256" key="2">
    <source>
        <dbReference type="RuleBase" id="RU102079"/>
    </source>
</evidence>
<dbReference type="Gene3D" id="2.60.120.200">
    <property type="match status" value="1"/>
</dbReference>
<dbReference type="PANTHER" id="PTHR11346:SF112">
    <property type="entry name" value="GALECTIN"/>
    <property type="match status" value="1"/>
</dbReference>
<feature type="domain" description="Galectin" evidence="3">
    <location>
        <begin position="1"/>
        <end position="129"/>
    </location>
</feature>
<evidence type="ECO:0000313" key="5">
    <source>
        <dbReference type="Proteomes" id="UP000503349"/>
    </source>
</evidence>
<dbReference type="FunFam" id="2.60.120.200:FF:000021">
    <property type="entry name" value="Galectin"/>
    <property type="match status" value="1"/>
</dbReference>
<dbReference type="Pfam" id="PF00337">
    <property type="entry name" value="Gal-bind_lectin"/>
    <property type="match status" value="1"/>
</dbReference>
<proteinExistence type="predicted"/>
<dbReference type="CDD" id="cd00070">
    <property type="entry name" value="GLECT"/>
    <property type="match status" value="1"/>
</dbReference>
<reference evidence="4 5" key="1">
    <citation type="submission" date="2019-02" db="EMBL/GenBank/DDBJ databases">
        <title>Opniocepnalus argus genome.</title>
        <authorList>
            <person name="Zhou C."/>
            <person name="Xiao S."/>
        </authorList>
    </citation>
    <scope>NUCLEOTIDE SEQUENCE [LARGE SCALE GENOMIC DNA]</scope>
    <source>
        <strain evidence="4">OARG1902GOOAL</strain>
        <tissue evidence="4">Muscle</tissue>
    </source>
</reference>
<gene>
    <name evidence="4" type="ORF">EXN66_Car010094</name>
</gene>
<dbReference type="SUPFAM" id="SSF49899">
    <property type="entry name" value="Concanavalin A-like lectins/glucanases"/>
    <property type="match status" value="1"/>
</dbReference>
<protein>
    <recommendedName>
        <fullName evidence="2">Galectin</fullName>
    </recommendedName>
</protein>
<dbReference type="PROSITE" id="PS51304">
    <property type="entry name" value="GALECTIN"/>
    <property type="match status" value="1"/>
</dbReference>
<dbReference type="EMBL" id="CM015721">
    <property type="protein sequence ID" value="KAF3694418.1"/>
    <property type="molecule type" value="Genomic_DNA"/>
</dbReference>
<dbReference type="GO" id="GO:0030246">
    <property type="term" value="F:carbohydrate binding"/>
    <property type="evidence" value="ECO:0007669"/>
    <property type="project" value="UniProtKB-UniRule"/>
</dbReference>
<name>A0A6G1PWQ5_CHAAH</name>
<dbReference type="InterPro" id="IPR013320">
    <property type="entry name" value="ConA-like_dom_sf"/>
</dbReference>
<dbReference type="PANTHER" id="PTHR11346">
    <property type="entry name" value="GALECTIN"/>
    <property type="match status" value="1"/>
</dbReference>
<evidence type="ECO:0000256" key="1">
    <source>
        <dbReference type="ARBA" id="ARBA00022734"/>
    </source>
</evidence>
<dbReference type="AlphaFoldDB" id="A0A6G1PWQ5"/>
<dbReference type="GO" id="GO:0043236">
    <property type="term" value="F:laminin binding"/>
    <property type="evidence" value="ECO:0007669"/>
    <property type="project" value="TreeGrafter"/>
</dbReference>
<reference evidence="5" key="2">
    <citation type="submission" date="2019-02" db="EMBL/GenBank/DDBJ databases">
        <title>Opniocepnalus argus Var Kimnra genome.</title>
        <authorList>
            <person name="Zhou C."/>
            <person name="Xiao S."/>
        </authorList>
    </citation>
    <scope>NUCLEOTIDE SEQUENCE [LARGE SCALE GENOMIC DNA]</scope>
</reference>
<evidence type="ECO:0000259" key="3">
    <source>
        <dbReference type="PROSITE" id="PS51304"/>
    </source>
</evidence>
<dbReference type="InterPro" id="IPR044156">
    <property type="entry name" value="Galectin-like"/>
</dbReference>
<keyword evidence="1 2" id="KW-0430">Lectin</keyword>
<evidence type="ECO:0000313" key="4">
    <source>
        <dbReference type="EMBL" id="KAF3694418.1"/>
    </source>
</evidence>
<organism evidence="4 5">
    <name type="scientific">Channa argus</name>
    <name type="common">Northern snakehead</name>
    <name type="synonym">Ophicephalus argus</name>
    <dbReference type="NCBI Taxonomy" id="215402"/>
    <lineage>
        <taxon>Eukaryota</taxon>
        <taxon>Metazoa</taxon>
        <taxon>Chordata</taxon>
        <taxon>Craniata</taxon>
        <taxon>Vertebrata</taxon>
        <taxon>Euteleostomi</taxon>
        <taxon>Actinopterygii</taxon>
        <taxon>Neopterygii</taxon>
        <taxon>Teleostei</taxon>
        <taxon>Neoteleostei</taxon>
        <taxon>Acanthomorphata</taxon>
        <taxon>Anabantaria</taxon>
        <taxon>Anabantiformes</taxon>
        <taxon>Channoidei</taxon>
        <taxon>Channidae</taxon>
        <taxon>Channa</taxon>
    </lineage>
</organism>
<dbReference type="GO" id="GO:0016936">
    <property type="term" value="F:galactoside binding"/>
    <property type="evidence" value="ECO:0007669"/>
    <property type="project" value="TreeGrafter"/>
</dbReference>
<dbReference type="GO" id="GO:0005615">
    <property type="term" value="C:extracellular space"/>
    <property type="evidence" value="ECO:0007669"/>
    <property type="project" value="TreeGrafter"/>
</dbReference>
<dbReference type="InterPro" id="IPR001079">
    <property type="entry name" value="Galectin_CRD"/>
</dbReference>
<keyword evidence="5" id="KW-1185">Reference proteome</keyword>
<dbReference type="SMART" id="SM00908">
    <property type="entry name" value="Gal-bind_lectin"/>
    <property type="match status" value="1"/>
</dbReference>
<dbReference type="SMART" id="SM00276">
    <property type="entry name" value="GLECT"/>
    <property type="match status" value="1"/>
</dbReference>